<accession>A0ABR7F2G7</accession>
<evidence type="ECO:0000313" key="3">
    <source>
        <dbReference type="EMBL" id="MBC5667813.1"/>
    </source>
</evidence>
<evidence type="ECO:0000313" key="4">
    <source>
        <dbReference type="Proteomes" id="UP000597877"/>
    </source>
</evidence>
<dbReference type="Pfam" id="PF02608">
    <property type="entry name" value="Bmp"/>
    <property type="match status" value="1"/>
</dbReference>
<organism evidence="3 4">
    <name type="scientific">Eubacterium segne</name>
    <dbReference type="NCBI Taxonomy" id="2763045"/>
    <lineage>
        <taxon>Bacteria</taxon>
        <taxon>Bacillati</taxon>
        <taxon>Bacillota</taxon>
        <taxon>Clostridia</taxon>
        <taxon>Eubacteriales</taxon>
        <taxon>Eubacteriaceae</taxon>
        <taxon>Eubacterium</taxon>
    </lineage>
</organism>
<dbReference type="Proteomes" id="UP000597877">
    <property type="component" value="Unassembled WGS sequence"/>
</dbReference>
<evidence type="ECO:0000259" key="2">
    <source>
        <dbReference type="Pfam" id="PF02608"/>
    </source>
</evidence>
<comment type="caution">
    <text evidence="3">The sequence shown here is derived from an EMBL/GenBank/DDBJ whole genome shotgun (WGS) entry which is preliminary data.</text>
</comment>
<dbReference type="InterPro" id="IPR003760">
    <property type="entry name" value="PnrA-like"/>
</dbReference>
<gene>
    <name evidence="3" type="ORF">H8S00_07455</name>
</gene>
<protein>
    <submittedName>
        <fullName evidence="3">BMP family ABC transporter substrate-binding protein</fullName>
    </submittedName>
</protein>
<dbReference type="PANTHER" id="PTHR43208">
    <property type="entry name" value="ABC TRANSPORTER SUBSTRATE-BINDING PROTEIN"/>
    <property type="match status" value="1"/>
</dbReference>
<sequence length="633" mass="71958">MSYNDYVRASKMGQKDYQSKLIAGEIPTLAALDDILHETRNYREVSIGLVQIPLDQIVGTKTSGRSNSFSSNFMPILDVDSEFASKWINLSISQVNEGINSPIIAYEYMNRFYVLEGNKRVSVLKYFKATSIMGEVTRIVPRKTDDKNIKIYYEYMDFYELSHINYIYFSRLGSFEKLQAAVGKGPDEHWSDDEMADFRSLYLLFKSEYISHGGDELKHITPGDSFLSFITLYGYKELLAKSDNEIKKLISLNYTEFELMSKKQVDLRMTASMKKPSVLTKLLTPSQNSLKVGFIYEKTSASSSWTYSHELGRAHLEESLKDEITTVYYDNVTVNTIEATLAKAIAENCDVIFTTSPAFSQASLKYAIAHPKIHIVNCSLHAAHSHMRTYYARMYEAKFIMGAIAGAMSEHDKIAYIADYPIYGTIANINAFALGAKMTNPRAQIHLLWRCLKDFDFDRQLSDLQPDCVSDHDLSVPEAGSRYYGLYKMYSDSVWNLAIPVYHWGPFYTQLVRSILDGTWKSGEGKDATAINYWWGMSQKAIDIISSPWLPEGIKRLLGLLKKTICSGEFNPFSGVIYSQDRTIRNSENQTLSVNDIITMDWLSDNIIGKIPVIEELTEHAKPVTLQQGLHDK</sequence>
<dbReference type="InterPro" id="IPR052910">
    <property type="entry name" value="ABC-Purine-Binding"/>
</dbReference>
<proteinExistence type="predicted"/>
<dbReference type="Gene3D" id="3.40.50.2300">
    <property type="match status" value="2"/>
</dbReference>
<keyword evidence="4" id="KW-1185">Reference proteome</keyword>
<dbReference type="EMBL" id="JACOOZ010000004">
    <property type="protein sequence ID" value="MBC5667813.1"/>
    <property type="molecule type" value="Genomic_DNA"/>
</dbReference>
<evidence type="ECO:0000256" key="1">
    <source>
        <dbReference type="ARBA" id="ARBA00022729"/>
    </source>
</evidence>
<reference evidence="3 4" key="1">
    <citation type="submission" date="2020-08" db="EMBL/GenBank/DDBJ databases">
        <title>Genome public.</title>
        <authorList>
            <person name="Liu C."/>
            <person name="Sun Q."/>
        </authorList>
    </citation>
    <scope>NUCLEOTIDE SEQUENCE [LARGE SCALE GENOMIC DNA]</scope>
    <source>
        <strain evidence="3 4">BX4</strain>
    </source>
</reference>
<name>A0ABR7F2G7_9FIRM</name>
<feature type="domain" description="ABC transporter substrate-binding protein PnrA-like" evidence="2">
    <location>
        <begin position="291"/>
        <end position="447"/>
    </location>
</feature>
<dbReference type="PANTHER" id="PTHR43208:SF1">
    <property type="entry name" value="ABC TRANSPORTER SUBSTRATE-BINDING PROTEIN"/>
    <property type="match status" value="1"/>
</dbReference>
<keyword evidence="1" id="KW-0732">Signal</keyword>